<evidence type="ECO:0000256" key="7">
    <source>
        <dbReference type="ARBA" id="ARBA00049535"/>
    </source>
</evidence>
<dbReference type="EMBL" id="QWDD01000001">
    <property type="protein sequence ID" value="RNJ49123.1"/>
    <property type="molecule type" value="Genomic_DNA"/>
</dbReference>
<dbReference type="CDD" id="cd06223">
    <property type="entry name" value="PRTases_typeI"/>
    <property type="match status" value="1"/>
</dbReference>
<dbReference type="SUPFAM" id="SSF53271">
    <property type="entry name" value="PRTase-like"/>
    <property type="match status" value="2"/>
</dbReference>
<dbReference type="GO" id="GO:0005737">
    <property type="term" value="C:cytoplasm"/>
    <property type="evidence" value="ECO:0007669"/>
    <property type="project" value="TreeGrafter"/>
</dbReference>
<dbReference type="RefSeq" id="WP_123175104.1">
    <property type="nucleotide sequence ID" value="NZ_QWDD01000001.1"/>
</dbReference>
<dbReference type="GO" id="GO:0005524">
    <property type="term" value="F:ATP binding"/>
    <property type="evidence" value="ECO:0007669"/>
    <property type="project" value="UniProtKB-KW"/>
</dbReference>
<dbReference type="FunFam" id="3.40.50.2020:FF:000014">
    <property type="entry name" value="Ribose-phosphate pyrophosphokinase 1"/>
    <property type="match status" value="1"/>
</dbReference>
<accession>A0A3M9XLK1</accession>
<evidence type="ECO:0000256" key="2">
    <source>
        <dbReference type="ARBA" id="ARBA00022679"/>
    </source>
</evidence>
<evidence type="ECO:0000256" key="4">
    <source>
        <dbReference type="ARBA" id="ARBA00022741"/>
    </source>
</evidence>
<evidence type="ECO:0000313" key="10">
    <source>
        <dbReference type="Proteomes" id="UP000268623"/>
    </source>
</evidence>
<comment type="catalytic activity">
    <reaction evidence="7">
        <text>D-ribose 5-phosphate + ATP = 5-phospho-alpha-D-ribose 1-diphosphate + AMP + H(+)</text>
        <dbReference type="Rhea" id="RHEA:15609"/>
        <dbReference type="ChEBI" id="CHEBI:15378"/>
        <dbReference type="ChEBI" id="CHEBI:30616"/>
        <dbReference type="ChEBI" id="CHEBI:58017"/>
        <dbReference type="ChEBI" id="CHEBI:78346"/>
        <dbReference type="ChEBI" id="CHEBI:456215"/>
        <dbReference type="EC" id="2.7.6.1"/>
    </reaction>
</comment>
<dbReference type="InterPro" id="IPR029099">
    <property type="entry name" value="Pribosyltran_N"/>
</dbReference>
<evidence type="ECO:0000256" key="1">
    <source>
        <dbReference type="ARBA" id="ARBA00013247"/>
    </source>
</evidence>
<keyword evidence="10" id="KW-1185">Reference proteome</keyword>
<dbReference type="GO" id="GO:0016301">
    <property type="term" value="F:kinase activity"/>
    <property type="evidence" value="ECO:0007669"/>
    <property type="project" value="UniProtKB-KW"/>
</dbReference>
<keyword evidence="3" id="KW-0545">Nucleotide biosynthesis</keyword>
<comment type="caution">
    <text evidence="9">The sequence shown here is derived from an EMBL/GenBank/DDBJ whole genome shotgun (WGS) entry which is preliminary data.</text>
</comment>
<dbReference type="InterPro" id="IPR005946">
    <property type="entry name" value="Rib-P_diPkinase"/>
</dbReference>
<dbReference type="Gene3D" id="3.40.50.2020">
    <property type="match status" value="2"/>
</dbReference>
<dbReference type="GO" id="GO:0006164">
    <property type="term" value="P:purine nucleotide biosynthetic process"/>
    <property type="evidence" value="ECO:0007669"/>
    <property type="project" value="TreeGrafter"/>
</dbReference>
<keyword evidence="4" id="KW-0547">Nucleotide-binding</keyword>
<evidence type="ECO:0000259" key="8">
    <source>
        <dbReference type="Pfam" id="PF13793"/>
    </source>
</evidence>
<dbReference type="GO" id="GO:0002189">
    <property type="term" value="C:ribose phosphate diphosphokinase complex"/>
    <property type="evidence" value="ECO:0007669"/>
    <property type="project" value="TreeGrafter"/>
</dbReference>
<evidence type="ECO:0000313" key="9">
    <source>
        <dbReference type="EMBL" id="RNJ49123.1"/>
    </source>
</evidence>
<dbReference type="Pfam" id="PF13793">
    <property type="entry name" value="Pribosyltran_N"/>
    <property type="match status" value="1"/>
</dbReference>
<proteinExistence type="predicted"/>
<sequence length="506" mass="54684">MTTMAQTEPPLKRLFERLDFAPQPKRLELDLVHERWEAARAGAVAPRRSAISFAPEERGAAESLFVHRFEGPDGDGVLTEGVAAAAVLLGPYRIGDRLSEAGNRRGAVRLRRLFKEVRRTGQPVLAQYTSAERGRDRAIVEILVAPLSEDGSTIDSALTAISAHVLDGAPRRATRETADSGLALFALGASISAGEDVAQALGAELAPLEDREFEDGEYKIRPLENVRGRDCYIVFTLNGDHIASSADKLCKLLFFVGALKDAGAQRVTAVTPYLCFARKDRRTKPRDPVTTRYVAQLFEALGTDRVVCVDVHNIAAFQNAFRCETVHLDAQALFARHVLANIGDRPVAVVSPDLGGEKRAELFRLRLERMLKRPVAKAFMDKYRSEGHVVGDIFAGDVKDRTAIIIDDLIAGGGTVARTAAACRANGAAHVWVAATHGVFSEKAASALKNAPIDQLIITDSVRLQPSMAAALGDRLIVVSVAGLLAEAIRRLHANGSITQLLEDGP</sequence>
<dbReference type="NCBIfam" id="TIGR01251">
    <property type="entry name" value="ribP_PPkin"/>
    <property type="match status" value="1"/>
</dbReference>
<dbReference type="EC" id="2.7.6.1" evidence="1"/>
<dbReference type="OrthoDB" id="324294at2"/>
<reference evidence="9 10" key="1">
    <citation type="submission" date="2018-08" db="EMBL/GenBank/DDBJ databases">
        <title>Genome sequence of Methylocystis hirsuta CSC1, a methanotroph able to accumulate PHAs.</title>
        <authorList>
            <person name="Bordel S."/>
            <person name="Rodriguez E."/>
            <person name="Gancedo J."/>
            <person name="Munoz R."/>
        </authorList>
    </citation>
    <scope>NUCLEOTIDE SEQUENCE [LARGE SCALE GENOMIC DNA]</scope>
    <source>
        <strain evidence="9 10">CSC1</strain>
    </source>
</reference>
<dbReference type="PANTHER" id="PTHR10210:SF32">
    <property type="entry name" value="RIBOSE-PHOSPHATE PYROPHOSPHOKINASE 2"/>
    <property type="match status" value="1"/>
</dbReference>
<gene>
    <name evidence="9" type="ORF">D1O30_05435</name>
</gene>
<keyword evidence="5 9" id="KW-0418">Kinase</keyword>
<keyword evidence="2" id="KW-0808">Transferase</keyword>
<dbReference type="AlphaFoldDB" id="A0A3M9XLK1"/>
<organism evidence="9 10">
    <name type="scientific">Methylocystis hirsuta</name>
    <dbReference type="NCBI Taxonomy" id="369798"/>
    <lineage>
        <taxon>Bacteria</taxon>
        <taxon>Pseudomonadati</taxon>
        <taxon>Pseudomonadota</taxon>
        <taxon>Alphaproteobacteria</taxon>
        <taxon>Hyphomicrobiales</taxon>
        <taxon>Methylocystaceae</taxon>
        <taxon>Methylocystis</taxon>
    </lineage>
</organism>
<dbReference type="GO" id="GO:0004749">
    <property type="term" value="F:ribose phosphate diphosphokinase activity"/>
    <property type="evidence" value="ECO:0007669"/>
    <property type="project" value="UniProtKB-EC"/>
</dbReference>
<evidence type="ECO:0000256" key="5">
    <source>
        <dbReference type="ARBA" id="ARBA00022777"/>
    </source>
</evidence>
<dbReference type="PANTHER" id="PTHR10210">
    <property type="entry name" value="RIBOSE-PHOSPHATE DIPHOSPHOKINASE FAMILY MEMBER"/>
    <property type="match status" value="1"/>
</dbReference>
<dbReference type="Pfam" id="PF14572">
    <property type="entry name" value="Pribosyl_synth"/>
    <property type="match status" value="1"/>
</dbReference>
<protein>
    <recommendedName>
        <fullName evidence="1">ribose-phosphate diphosphokinase</fullName>
        <ecNumber evidence="1">2.7.6.1</ecNumber>
    </recommendedName>
</protein>
<dbReference type="Proteomes" id="UP000268623">
    <property type="component" value="Unassembled WGS sequence"/>
</dbReference>
<dbReference type="GO" id="GO:0006015">
    <property type="term" value="P:5-phosphoribose 1-diphosphate biosynthetic process"/>
    <property type="evidence" value="ECO:0007669"/>
    <property type="project" value="TreeGrafter"/>
</dbReference>
<dbReference type="SMART" id="SM01400">
    <property type="entry name" value="Pribosyltran_N"/>
    <property type="match status" value="1"/>
</dbReference>
<dbReference type="InterPro" id="IPR000836">
    <property type="entry name" value="PRTase_dom"/>
</dbReference>
<dbReference type="GO" id="GO:0000287">
    <property type="term" value="F:magnesium ion binding"/>
    <property type="evidence" value="ECO:0007669"/>
    <property type="project" value="InterPro"/>
</dbReference>
<name>A0A3M9XLK1_9HYPH</name>
<keyword evidence="6" id="KW-0067">ATP-binding</keyword>
<feature type="domain" description="Ribose-phosphate pyrophosphokinase N-terminal" evidence="8">
    <location>
        <begin position="183"/>
        <end position="302"/>
    </location>
</feature>
<evidence type="ECO:0000256" key="6">
    <source>
        <dbReference type="ARBA" id="ARBA00022840"/>
    </source>
</evidence>
<evidence type="ECO:0000256" key="3">
    <source>
        <dbReference type="ARBA" id="ARBA00022727"/>
    </source>
</evidence>
<dbReference type="InterPro" id="IPR029057">
    <property type="entry name" value="PRTase-like"/>
</dbReference>